<dbReference type="PANTHER" id="PTHR42643">
    <property type="entry name" value="IONOTROPIC RECEPTOR 20A-RELATED"/>
    <property type="match status" value="1"/>
</dbReference>
<name>A0A8K0CJ68_IGNLU</name>
<dbReference type="Gene3D" id="1.10.287.70">
    <property type="match status" value="1"/>
</dbReference>
<evidence type="ECO:0000256" key="1">
    <source>
        <dbReference type="ARBA" id="ARBA00004651"/>
    </source>
</evidence>
<evidence type="ECO:0000256" key="5">
    <source>
        <dbReference type="ARBA" id="ARBA00023136"/>
    </source>
</evidence>
<evidence type="ECO:0008006" key="10">
    <source>
        <dbReference type="Google" id="ProtNLM"/>
    </source>
</evidence>
<feature type="non-terminal residue" evidence="8">
    <location>
        <position position="371"/>
    </location>
</feature>
<comment type="caution">
    <text evidence="8">The sequence shown here is derived from an EMBL/GenBank/DDBJ whole genome shotgun (WGS) entry which is preliminary data.</text>
</comment>
<evidence type="ECO:0000256" key="3">
    <source>
        <dbReference type="ARBA" id="ARBA00022692"/>
    </source>
</evidence>
<keyword evidence="4" id="KW-1133">Transmembrane helix</keyword>
<dbReference type="GO" id="GO:0005886">
    <property type="term" value="C:plasma membrane"/>
    <property type="evidence" value="ECO:0007669"/>
    <property type="project" value="UniProtKB-SubCell"/>
</dbReference>
<keyword evidence="6" id="KW-0675">Receptor</keyword>
<feature type="non-terminal residue" evidence="8">
    <location>
        <position position="1"/>
    </location>
</feature>
<accession>A0A8K0CJ68</accession>
<dbReference type="Gene3D" id="3.40.190.10">
    <property type="entry name" value="Periplasmic binding protein-like II"/>
    <property type="match status" value="1"/>
</dbReference>
<evidence type="ECO:0000256" key="6">
    <source>
        <dbReference type="ARBA" id="ARBA00023170"/>
    </source>
</evidence>
<dbReference type="Proteomes" id="UP000801492">
    <property type="component" value="Unassembled WGS sequence"/>
</dbReference>
<reference evidence="8" key="1">
    <citation type="submission" date="2019-08" db="EMBL/GenBank/DDBJ databases">
        <title>The genome of the North American firefly Photinus pyralis.</title>
        <authorList>
            <consortium name="Photinus pyralis genome working group"/>
            <person name="Fallon T.R."/>
            <person name="Sander Lower S.E."/>
            <person name="Weng J.-K."/>
        </authorList>
    </citation>
    <scope>NUCLEOTIDE SEQUENCE</scope>
    <source>
        <strain evidence="8">TRF0915ILg1</strain>
        <tissue evidence="8">Whole body</tissue>
    </source>
</reference>
<keyword evidence="7" id="KW-0325">Glycoprotein</keyword>
<keyword evidence="5" id="KW-0472">Membrane</keyword>
<dbReference type="EMBL" id="VTPC01088650">
    <property type="protein sequence ID" value="KAF2886106.1"/>
    <property type="molecule type" value="Genomic_DNA"/>
</dbReference>
<organism evidence="8 9">
    <name type="scientific">Ignelater luminosus</name>
    <name type="common">Cucubano</name>
    <name type="synonym">Pyrophorus luminosus</name>
    <dbReference type="NCBI Taxonomy" id="2038154"/>
    <lineage>
        <taxon>Eukaryota</taxon>
        <taxon>Metazoa</taxon>
        <taxon>Ecdysozoa</taxon>
        <taxon>Arthropoda</taxon>
        <taxon>Hexapoda</taxon>
        <taxon>Insecta</taxon>
        <taxon>Pterygota</taxon>
        <taxon>Neoptera</taxon>
        <taxon>Endopterygota</taxon>
        <taxon>Coleoptera</taxon>
        <taxon>Polyphaga</taxon>
        <taxon>Elateriformia</taxon>
        <taxon>Elateroidea</taxon>
        <taxon>Elateridae</taxon>
        <taxon>Agrypninae</taxon>
        <taxon>Pyrophorini</taxon>
        <taxon>Ignelater</taxon>
    </lineage>
</organism>
<gene>
    <name evidence="8" type="ORF">ILUMI_20067</name>
</gene>
<proteinExistence type="predicted"/>
<dbReference type="InterPro" id="IPR052192">
    <property type="entry name" value="Insect_Ionotropic_Sensory_Rcpt"/>
</dbReference>
<evidence type="ECO:0000256" key="2">
    <source>
        <dbReference type="ARBA" id="ARBA00022475"/>
    </source>
</evidence>
<keyword evidence="9" id="KW-1185">Reference proteome</keyword>
<protein>
    <recommendedName>
        <fullName evidence="10">Ionotropic glutamate receptor C-terminal domain-containing protein</fullName>
    </recommendedName>
</protein>
<sequence length="371" mass="42913">ESFESECKDVSGPEGELLKLLSKILNFRYSLENFEDQHGGEWKAMIEAVHFREIDWAIGGISSSTERGELADLTKYIHIETYTALFYCCSAKDTWKSWKQVLSPFELSMWLCVGSMLVLMTVLIRKISTLFKDNETMSTFMYFELIMRGLIDQPIPRLTSIKCLVKRVLLISWWYFAIIITTAYRSKLTSTFIHPYNKQPDSIQELYLDGYSFQVDYKDWSVLKENLESSVDHVYRDVVKKINNDLDTCDAVKQAVEKKVALIDEESNIQYQIITNCQLDPEDLVHLRVTEQDVFPSYHVWPMQLAAPYRNSFTMAIENLHATGILGRWYTLTSKHPIKTSNHHYEIDSANALPLSTMLTPILMLVIALLL</sequence>
<keyword evidence="3" id="KW-0812">Transmembrane</keyword>
<evidence type="ECO:0000256" key="4">
    <source>
        <dbReference type="ARBA" id="ARBA00022989"/>
    </source>
</evidence>
<evidence type="ECO:0000313" key="9">
    <source>
        <dbReference type="Proteomes" id="UP000801492"/>
    </source>
</evidence>
<dbReference type="OrthoDB" id="6762463at2759"/>
<dbReference type="AlphaFoldDB" id="A0A8K0CJ68"/>
<dbReference type="SUPFAM" id="SSF53850">
    <property type="entry name" value="Periplasmic binding protein-like II"/>
    <property type="match status" value="1"/>
</dbReference>
<evidence type="ECO:0000313" key="8">
    <source>
        <dbReference type="EMBL" id="KAF2886106.1"/>
    </source>
</evidence>
<dbReference type="PANTHER" id="PTHR42643:SF24">
    <property type="entry name" value="IONOTROPIC RECEPTOR 60A"/>
    <property type="match status" value="1"/>
</dbReference>
<evidence type="ECO:0000256" key="7">
    <source>
        <dbReference type="ARBA" id="ARBA00023180"/>
    </source>
</evidence>
<keyword evidence="2" id="KW-1003">Cell membrane</keyword>
<comment type="subcellular location">
    <subcellularLocation>
        <location evidence="1">Cell membrane</location>
        <topology evidence="1">Multi-pass membrane protein</topology>
    </subcellularLocation>
</comment>